<feature type="compositionally biased region" description="Basic and acidic residues" evidence="1">
    <location>
        <begin position="96"/>
        <end position="117"/>
    </location>
</feature>
<keyword evidence="2" id="KW-0732">Signal</keyword>
<feature type="region of interest" description="Disordered" evidence="1">
    <location>
        <begin position="95"/>
        <end position="122"/>
    </location>
</feature>
<evidence type="ECO:0000313" key="3">
    <source>
        <dbReference type="EMBL" id="CAA9264319.1"/>
    </source>
</evidence>
<dbReference type="PROSITE" id="PS51257">
    <property type="entry name" value="PROKAR_LIPOPROTEIN"/>
    <property type="match status" value="1"/>
</dbReference>
<dbReference type="EMBL" id="CADCTA010000104">
    <property type="protein sequence ID" value="CAA9264319.1"/>
    <property type="molecule type" value="Genomic_DNA"/>
</dbReference>
<evidence type="ECO:0000256" key="2">
    <source>
        <dbReference type="SAM" id="SignalP"/>
    </source>
</evidence>
<name>A0A6J4J0E2_9BACT</name>
<organism evidence="3">
    <name type="scientific">uncultured Chthoniobacterales bacterium</name>
    <dbReference type="NCBI Taxonomy" id="1836801"/>
    <lineage>
        <taxon>Bacteria</taxon>
        <taxon>Pseudomonadati</taxon>
        <taxon>Verrucomicrobiota</taxon>
        <taxon>Spartobacteria</taxon>
        <taxon>Chthoniobacterales</taxon>
        <taxon>environmental samples</taxon>
    </lineage>
</organism>
<sequence length="282" mass="32062">MKSGFWNLLTVSSIACTMFATSALAEPIEFSEVSLLVRARESESSITQEVARRKLVRPLTPQQENTVRSQGATDSLIQALRASAVHLAQADAAAFESRRDQAQKVSRTDTPRRDATSHQESNGDDIHIFNVAFGQPINLSQWGGLDYEIAFHSYRFAGEDLIEPVMIDQFRSVTEVSRPIRFTSEDEAFSRDRFPTNEVRNRRYTPYDTRVDQRDTRLQLNDTVSVRSNSATRRLMIDWQNPVFMQGQPYAFYRVYGAGDVSLYYISKASDRSARVAVVSRR</sequence>
<feature type="chain" id="PRO_5026760162" evidence="2">
    <location>
        <begin position="26"/>
        <end position="282"/>
    </location>
</feature>
<feature type="signal peptide" evidence="2">
    <location>
        <begin position="1"/>
        <end position="25"/>
    </location>
</feature>
<gene>
    <name evidence="3" type="ORF">AVDCRST_MAG42-2899</name>
</gene>
<protein>
    <submittedName>
        <fullName evidence="3">Uncharacterized protein</fullName>
    </submittedName>
</protein>
<proteinExistence type="predicted"/>
<accession>A0A6J4J0E2</accession>
<dbReference type="AlphaFoldDB" id="A0A6J4J0E2"/>
<evidence type="ECO:0000256" key="1">
    <source>
        <dbReference type="SAM" id="MobiDB-lite"/>
    </source>
</evidence>
<reference evidence="3" key="1">
    <citation type="submission" date="2020-02" db="EMBL/GenBank/DDBJ databases">
        <authorList>
            <person name="Meier V. D."/>
        </authorList>
    </citation>
    <scope>NUCLEOTIDE SEQUENCE</scope>
    <source>
        <strain evidence="3">AVDCRST_MAG42</strain>
    </source>
</reference>